<organism evidence="6 9">
    <name type="scientific">Halosegnis rubeus</name>
    <dbReference type="NCBI Taxonomy" id="2212850"/>
    <lineage>
        <taxon>Archaea</taxon>
        <taxon>Methanobacteriati</taxon>
        <taxon>Methanobacteriota</taxon>
        <taxon>Stenosarchaea group</taxon>
        <taxon>Halobacteria</taxon>
        <taxon>Halobacteriales</taxon>
        <taxon>Natronomonadaceae</taxon>
        <taxon>Halosegnis</taxon>
    </lineage>
</organism>
<keyword evidence="2" id="KW-0479">Metal-binding</keyword>
<dbReference type="RefSeq" id="WP_152118824.1">
    <property type="nucleotide sequence ID" value="NZ_QJOW01000001.1"/>
</dbReference>
<dbReference type="InterPro" id="IPR040442">
    <property type="entry name" value="Pyrv_kinase-like_dom_sf"/>
</dbReference>
<dbReference type="NCBIfam" id="NF041315">
    <property type="entry name" value="malate_syn_AceB_Halo"/>
    <property type="match status" value="1"/>
</dbReference>
<evidence type="ECO:0000259" key="4">
    <source>
        <dbReference type="Pfam" id="PF25918"/>
    </source>
</evidence>
<evidence type="ECO:0000313" key="10">
    <source>
        <dbReference type="Proteomes" id="UP000326865"/>
    </source>
</evidence>
<dbReference type="Pfam" id="PF25918">
    <property type="entry name" value="MSH_C"/>
    <property type="match status" value="1"/>
</dbReference>
<proteinExistence type="predicted"/>
<gene>
    <name evidence="5" type="ORF">DM867_05575</name>
    <name evidence="6" type="ORF">DMP03_00700</name>
    <name evidence="7" type="ORF">DP108_05235</name>
</gene>
<evidence type="ECO:0000256" key="3">
    <source>
        <dbReference type="ARBA" id="ARBA00022842"/>
    </source>
</evidence>
<dbReference type="EMBL" id="QJOW01000001">
    <property type="protein sequence ID" value="KAB7517921.1"/>
    <property type="molecule type" value="Genomic_DNA"/>
</dbReference>
<dbReference type="Proteomes" id="UP000326865">
    <property type="component" value="Unassembled WGS sequence"/>
</dbReference>
<evidence type="ECO:0000313" key="6">
    <source>
        <dbReference type="EMBL" id="KAB7517921.1"/>
    </source>
</evidence>
<evidence type="ECO:0000313" key="5">
    <source>
        <dbReference type="EMBL" id="KAB7514591.1"/>
    </source>
</evidence>
<evidence type="ECO:0000313" key="7">
    <source>
        <dbReference type="EMBL" id="KAB7519499.1"/>
    </source>
</evidence>
<protein>
    <submittedName>
        <fullName evidence="6">Malate synthase</fullName>
    </submittedName>
</protein>
<evidence type="ECO:0000313" key="9">
    <source>
        <dbReference type="Proteomes" id="UP000326302"/>
    </source>
</evidence>
<name>A0A5N5UHC9_9EURY</name>
<dbReference type="SUPFAM" id="SSF51621">
    <property type="entry name" value="Phosphoenolpyruvate/pyruvate domain"/>
    <property type="match status" value="1"/>
</dbReference>
<evidence type="ECO:0000313" key="8">
    <source>
        <dbReference type="Proteomes" id="UP000326207"/>
    </source>
</evidence>
<keyword evidence="3" id="KW-0460">Magnesium</keyword>
<comment type="caution">
    <text evidence="6">The sequence shown here is derived from an EMBL/GenBank/DDBJ whole genome shotgun (WGS) entry which is preliminary data.</text>
</comment>
<evidence type="ECO:0000256" key="2">
    <source>
        <dbReference type="ARBA" id="ARBA00022723"/>
    </source>
</evidence>
<dbReference type="PANTHER" id="PTHR32308">
    <property type="entry name" value="LYASE BETA SUBUNIT, PUTATIVE (AFU_ORTHOLOGUE AFUA_4G13030)-RELATED"/>
    <property type="match status" value="1"/>
</dbReference>
<keyword evidence="10" id="KW-1185">Reference proteome</keyword>
<sequence length="432" mass="47783">MQRRHTRKFVRTFFTTPTALEGEEDSAKMLNRAADLRGMEAPDVWVPDNEDATAPSMRDEGAQNIIDVLAEKGDGFPGEVHPRVVWHRDSPTTRHQGFKHMLEIADPDNGAIDNLDGFVIPEVGGIDDWKKADEFFTIVEHEHDLEEGSLAMSVIIESGAAELAMRKLRDEMGKPDNNLERMFLLVDGEVDYTKDMRAITPTGGLPEWPELRHNTSRGASAAGCIAVDGPYDDIRDVDGYNERMTDNQAKGMLGIWSLTPGQVVEANTNPLPPATGSWLLDADGREVELTEEDGVFVYNGDRISLTEEGDEYTLAVGGDEQTLDEDELVDELLGLTSYVPSMDDIVDSMEEFEAARDAGTGAIAITRSATLDIDGVEMDIATDRMWDEATYQAAKTPITLFQDVYEHRPDQHDDLAELYSEDVVERAASVGN</sequence>
<accession>A0A5N5UHC9</accession>
<dbReference type="EMBL" id="QKKZ01000002">
    <property type="protein sequence ID" value="KAB7514591.1"/>
    <property type="molecule type" value="Genomic_DNA"/>
</dbReference>
<dbReference type="GO" id="GO:0000287">
    <property type="term" value="F:magnesium ion binding"/>
    <property type="evidence" value="ECO:0007669"/>
    <property type="project" value="TreeGrafter"/>
</dbReference>
<dbReference type="Gene3D" id="1.20.58.1560">
    <property type="match status" value="1"/>
</dbReference>
<dbReference type="OrthoDB" id="191256at2157"/>
<reference evidence="8 9" key="1">
    <citation type="submission" date="2019-10" db="EMBL/GenBank/DDBJ databases">
        <title>Unraveling microbial dark matter from salterns through culturing: the case of the genus Halosegnis.</title>
        <authorList>
            <person name="Duran-Viseras A."/>
            <person name="Andrei A.-S."/>
            <person name="Vera-Gargallo B."/>
            <person name="Ghai R."/>
            <person name="Sanchez-Porro C."/>
            <person name="Ventosa A."/>
        </authorList>
    </citation>
    <scope>NUCLEOTIDE SEQUENCE [LARGE SCALE GENOMIC DNA]</scope>
    <source>
        <strain evidence="6 9">F17-44</strain>
        <strain evidence="5 10">F18-79</strain>
        <strain evidence="7 8">F19-13</strain>
    </source>
</reference>
<dbReference type="Proteomes" id="UP000326302">
    <property type="component" value="Unassembled WGS sequence"/>
</dbReference>
<dbReference type="Gene3D" id="3.20.20.60">
    <property type="entry name" value="Phosphoenolpyruvate-binding domains"/>
    <property type="match status" value="1"/>
</dbReference>
<feature type="domain" description="Malate synthase H C-terminal" evidence="4">
    <location>
        <begin position="278"/>
        <end position="392"/>
    </location>
</feature>
<dbReference type="GO" id="GO:0003824">
    <property type="term" value="F:catalytic activity"/>
    <property type="evidence" value="ECO:0007669"/>
    <property type="project" value="InterPro"/>
</dbReference>
<dbReference type="Proteomes" id="UP000326207">
    <property type="component" value="Unassembled WGS sequence"/>
</dbReference>
<dbReference type="EMBL" id="QMDY01000002">
    <property type="protein sequence ID" value="KAB7519499.1"/>
    <property type="molecule type" value="Genomic_DNA"/>
</dbReference>
<evidence type="ECO:0000256" key="1">
    <source>
        <dbReference type="ARBA" id="ARBA00001946"/>
    </source>
</evidence>
<comment type="cofactor">
    <cofactor evidence="1">
        <name>Mg(2+)</name>
        <dbReference type="ChEBI" id="CHEBI:18420"/>
    </cofactor>
</comment>
<dbReference type="InterPro" id="IPR059088">
    <property type="entry name" value="MSH_C"/>
</dbReference>
<dbReference type="AlphaFoldDB" id="A0A5N5UHC9"/>
<accession>A0A5N5UL00</accession>
<accession>A0A5N5U9R9</accession>
<dbReference type="GO" id="GO:0006107">
    <property type="term" value="P:oxaloacetate metabolic process"/>
    <property type="evidence" value="ECO:0007669"/>
    <property type="project" value="TreeGrafter"/>
</dbReference>
<dbReference type="InterPro" id="IPR053484">
    <property type="entry name" value="MS"/>
</dbReference>
<dbReference type="PANTHER" id="PTHR32308:SF0">
    <property type="entry name" value="HPCH_HPAI ALDOLASE_CITRATE LYASE DOMAIN-CONTAINING PROTEIN"/>
    <property type="match status" value="1"/>
</dbReference>
<dbReference type="InterPro" id="IPR015813">
    <property type="entry name" value="Pyrv/PenolPyrv_kinase-like_dom"/>
</dbReference>